<dbReference type="OrthoDB" id="9812996at2"/>
<keyword evidence="1" id="KW-0472">Membrane</keyword>
<comment type="caution">
    <text evidence="2">The sequence shown here is derived from an EMBL/GenBank/DDBJ whole genome shotgun (WGS) entry which is preliminary data.</text>
</comment>
<name>A0A3A1WWQ0_9HYPH</name>
<feature type="transmembrane region" description="Helical" evidence="1">
    <location>
        <begin position="22"/>
        <end position="42"/>
    </location>
</feature>
<dbReference type="AlphaFoldDB" id="A0A3A1WWQ0"/>
<feature type="transmembrane region" description="Helical" evidence="1">
    <location>
        <begin position="54"/>
        <end position="74"/>
    </location>
</feature>
<dbReference type="Pfam" id="PF13687">
    <property type="entry name" value="DUF4153"/>
    <property type="match status" value="1"/>
</dbReference>
<organism evidence="2 3">
    <name type="scientific">Aureimonas flava</name>
    <dbReference type="NCBI Taxonomy" id="2320271"/>
    <lineage>
        <taxon>Bacteria</taxon>
        <taxon>Pseudomonadati</taxon>
        <taxon>Pseudomonadota</taxon>
        <taxon>Alphaproteobacteria</taxon>
        <taxon>Hyphomicrobiales</taxon>
        <taxon>Aurantimonadaceae</taxon>
        <taxon>Aureimonas</taxon>
    </lineage>
</organism>
<feature type="transmembrane region" description="Helical" evidence="1">
    <location>
        <begin position="257"/>
        <end position="280"/>
    </location>
</feature>
<dbReference type="RefSeq" id="WP_119538100.1">
    <property type="nucleotide sequence ID" value="NZ_QYRN01000001.1"/>
</dbReference>
<feature type="transmembrane region" description="Helical" evidence="1">
    <location>
        <begin position="81"/>
        <end position="100"/>
    </location>
</feature>
<sequence>MLRAVLRPVRLLRSLSVRAGQATFRFPAAAAAIIAIGLIANWTVRRDFDVAEPLARVLLALTAGAAASVAMTLLAESRGAVAIAARLAGGLALAATAAAVGFAHPFLLHGPALTIAIVAAVPLAPFVGRGSSRAFWDFALWTALGVTLGWFSVLIFLLGFTAIFEMVRTLFGFGLGGDAYSHLFATGLTLVGPLFALGRIPHPGEVEARDWAGDRLERAVRPLFEWITAPLVLAVAVIIHAYAARIALTGNVPIGEIGWVVLLYGAFVLSLRVGLEPFLAHLPQPARFVAHRWAAMLVVPLALFAYALAVRVAAEGWTVERYFAAAYGVAAALAVLLQLAPRTRSDIRLVVAVPPVLLALSTFGPWGVADTVGRSQVAMIERRDGEALRGGAETIRGLDAPARQSLLSRLSVLETVERTDRLAPLLGAVGSGDAAQRVAALRGALNEGAALETQAAEAENQSFSVDGAFDVGGFDRVFPALDAAVGRTDGSVPMRLDGRWLVVTYRGRTDRFELPPTLGRPSGRAPSGGLPPLVIDLRSAEGRSLRLRLSRVRRDAQGVPVFVQGSLALRHGEWASPP</sequence>
<evidence type="ECO:0000313" key="2">
    <source>
        <dbReference type="EMBL" id="RIY03442.1"/>
    </source>
</evidence>
<proteinExistence type="predicted"/>
<feature type="transmembrane region" description="Helical" evidence="1">
    <location>
        <begin position="183"/>
        <end position="202"/>
    </location>
</feature>
<feature type="transmembrane region" description="Helical" evidence="1">
    <location>
        <begin position="138"/>
        <end position="163"/>
    </location>
</feature>
<accession>A0A3A1WWQ0</accession>
<feature type="transmembrane region" description="Helical" evidence="1">
    <location>
        <begin position="106"/>
        <end position="126"/>
    </location>
</feature>
<keyword evidence="1" id="KW-1133">Transmembrane helix</keyword>
<reference evidence="3" key="1">
    <citation type="submission" date="2018-09" db="EMBL/GenBank/DDBJ databases">
        <authorList>
            <person name="Tuo L."/>
        </authorList>
    </citation>
    <scope>NUCLEOTIDE SEQUENCE [LARGE SCALE GENOMIC DNA]</scope>
    <source>
        <strain evidence="3">M2BS4Y-1</strain>
    </source>
</reference>
<feature type="transmembrane region" description="Helical" evidence="1">
    <location>
        <begin position="322"/>
        <end position="340"/>
    </location>
</feature>
<gene>
    <name evidence="2" type="ORF">D3218_01395</name>
</gene>
<dbReference type="InterPro" id="IPR025291">
    <property type="entry name" value="DUF4153"/>
</dbReference>
<dbReference type="EMBL" id="QYRN01000001">
    <property type="protein sequence ID" value="RIY03442.1"/>
    <property type="molecule type" value="Genomic_DNA"/>
</dbReference>
<evidence type="ECO:0000313" key="3">
    <source>
        <dbReference type="Proteomes" id="UP000265750"/>
    </source>
</evidence>
<dbReference type="Proteomes" id="UP000265750">
    <property type="component" value="Unassembled WGS sequence"/>
</dbReference>
<keyword evidence="1" id="KW-0812">Transmembrane</keyword>
<feature type="transmembrane region" description="Helical" evidence="1">
    <location>
        <begin position="347"/>
        <end position="368"/>
    </location>
</feature>
<protein>
    <submittedName>
        <fullName evidence="2">DUF4153 domain-containing protein</fullName>
    </submittedName>
</protein>
<feature type="transmembrane region" description="Helical" evidence="1">
    <location>
        <begin position="292"/>
        <end position="310"/>
    </location>
</feature>
<evidence type="ECO:0000256" key="1">
    <source>
        <dbReference type="SAM" id="Phobius"/>
    </source>
</evidence>
<keyword evidence="3" id="KW-1185">Reference proteome</keyword>
<feature type="transmembrane region" description="Helical" evidence="1">
    <location>
        <begin position="223"/>
        <end position="245"/>
    </location>
</feature>